<dbReference type="GO" id="GO:0006777">
    <property type="term" value="P:Mo-molybdopterin cofactor biosynthetic process"/>
    <property type="evidence" value="ECO:0007669"/>
    <property type="project" value="UniProtKB-KW"/>
</dbReference>
<dbReference type="InterPro" id="IPR003448">
    <property type="entry name" value="Mopterin_biosynth_MoaE"/>
</dbReference>
<proteinExistence type="inferred from homology"/>
<comment type="caution">
    <text evidence="12">The sequence shown here is derived from an EMBL/GenBank/DDBJ whole genome shotgun (WGS) entry which is preliminary data.</text>
</comment>
<evidence type="ECO:0000256" key="2">
    <source>
        <dbReference type="ARBA" id="ARBA00005426"/>
    </source>
</evidence>
<evidence type="ECO:0000256" key="1">
    <source>
        <dbReference type="ARBA" id="ARBA00005046"/>
    </source>
</evidence>
<dbReference type="SUPFAM" id="SSF54690">
    <property type="entry name" value="Molybdopterin synthase subunit MoaE"/>
    <property type="match status" value="1"/>
</dbReference>
<comment type="similarity">
    <text evidence="2">Belongs to the MoaE family.</text>
</comment>
<protein>
    <recommendedName>
        <fullName evidence="4">Molybdopterin synthase catalytic subunit</fullName>
        <ecNumber evidence="3">2.8.1.12</ecNumber>
    </recommendedName>
    <alternativeName>
        <fullName evidence="9">MPT synthase subunit 2</fullName>
    </alternativeName>
    <alternativeName>
        <fullName evidence="7">Molybdenum cofactor biosynthesis protein E</fullName>
    </alternativeName>
    <alternativeName>
        <fullName evidence="8">Molybdopterin-converting factor large subunit</fullName>
    </alternativeName>
    <alternativeName>
        <fullName evidence="10">Molybdopterin-converting factor subunit 2</fullName>
    </alternativeName>
</protein>
<comment type="catalytic activity">
    <reaction evidence="11">
        <text>2 [molybdopterin-synthase sulfur-carrier protein]-C-terminal-Gly-aminoethanethioate + cyclic pyranopterin phosphate + H2O = molybdopterin + 2 [molybdopterin-synthase sulfur-carrier protein]-C-terminal Gly-Gly + 2 H(+)</text>
        <dbReference type="Rhea" id="RHEA:26333"/>
        <dbReference type="Rhea" id="RHEA-COMP:12202"/>
        <dbReference type="Rhea" id="RHEA-COMP:19907"/>
        <dbReference type="ChEBI" id="CHEBI:15377"/>
        <dbReference type="ChEBI" id="CHEBI:15378"/>
        <dbReference type="ChEBI" id="CHEBI:58698"/>
        <dbReference type="ChEBI" id="CHEBI:59648"/>
        <dbReference type="ChEBI" id="CHEBI:90778"/>
        <dbReference type="ChEBI" id="CHEBI:232372"/>
        <dbReference type="EC" id="2.8.1.12"/>
    </reaction>
</comment>
<keyword evidence="13" id="KW-1185">Reference proteome</keyword>
<sequence>HRLGRLEIGETSVLIGVSAPHRAAAFDACRFAIDTLKRTVPIWKKEYFEDGAVWADGELPPAPVATPRAKPAS</sequence>
<dbReference type="EC" id="2.8.1.12" evidence="3"/>
<evidence type="ECO:0000256" key="7">
    <source>
        <dbReference type="ARBA" id="ARBA00029745"/>
    </source>
</evidence>
<dbReference type="PANTHER" id="PTHR23404">
    <property type="entry name" value="MOLYBDOPTERIN SYNTHASE RELATED"/>
    <property type="match status" value="1"/>
</dbReference>
<dbReference type="EMBL" id="JACDQQ010000588">
    <property type="protein sequence ID" value="MBA0084517.1"/>
    <property type="molecule type" value="Genomic_DNA"/>
</dbReference>
<evidence type="ECO:0000313" key="13">
    <source>
        <dbReference type="Proteomes" id="UP000567293"/>
    </source>
</evidence>
<name>A0A7V8NND5_9BACT</name>
<reference evidence="12" key="1">
    <citation type="submission" date="2020-06" db="EMBL/GenBank/DDBJ databases">
        <title>Legume-microbial interactions unlock mineral nutrients during tropical forest succession.</title>
        <authorList>
            <person name="Epihov D.Z."/>
        </authorList>
    </citation>
    <scope>NUCLEOTIDE SEQUENCE [LARGE SCALE GENOMIC DNA]</scope>
    <source>
        <strain evidence="12">Pan2503</strain>
    </source>
</reference>
<evidence type="ECO:0000256" key="10">
    <source>
        <dbReference type="ARBA" id="ARBA00032474"/>
    </source>
</evidence>
<dbReference type="Gene3D" id="3.90.1170.40">
    <property type="entry name" value="Molybdopterin biosynthesis MoaE subunit"/>
    <property type="match status" value="1"/>
</dbReference>
<gene>
    <name evidence="12" type="ORF">HRJ53_05945</name>
</gene>
<evidence type="ECO:0000313" key="12">
    <source>
        <dbReference type="EMBL" id="MBA0084517.1"/>
    </source>
</evidence>
<evidence type="ECO:0000256" key="9">
    <source>
        <dbReference type="ARBA" id="ARBA00030781"/>
    </source>
</evidence>
<evidence type="ECO:0000256" key="8">
    <source>
        <dbReference type="ARBA" id="ARBA00030407"/>
    </source>
</evidence>
<dbReference type="GO" id="GO:0030366">
    <property type="term" value="F:molybdopterin synthase activity"/>
    <property type="evidence" value="ECO:0007669"/>
    <property type="project" value="UniProtKB-EC"/>
</dbReference>
<dbReference type="InterPro" id="IPR036563">
    <property type="entry name" value="MoaE_sf"/>
</dbReference>
<dbReference type="Pfam" id="PF02391">
    <property type="entry name" value="MoaE"/>
    <property type="match status" value="1"/>
</dbReference>
<evidence type="ECO:0000256" key="3">
    <source>
        <dbReference type="ARBA" id="ARBA00011950"/>
    </source>
</evidence>
<comment type="pathway">
    <text evidence="1">Cofactor biosynthesis; molybdopterin biosynthesis.</text>
</comment>
<feature type="non-terminal residue" evidence="12">
    <location>
        <position position="1"/>
    </location>
</feature>
<dbReference type="AlphaFoldDB" id="A0A7V8NND5"/>
<accession>A0A7V8NND5</accession>
<organism evidence="12 13">
    <name type="scientific">Candidatus Acidiferrum panamense</name>
    <dbReference type="NCBI Taxonomy" id="2741543"/>
    <lineage>
        <taxon>Bacteria</taxon>
        <taxon>Pseudomonadati</taxon>
        <taxon>Acidobacteriota</taxon>
        <taxon>Terriglobia</taxon>
        <taxon>Candidatus Acidiferrales</taxon>
        <taxon>Candidatus Acidiferrum</taxon>
    </lineage>
</organism>
<dbReference type="Proteomes" id="UP000567293">
    <property type="component" value="Unassembled WGS sequence"/>
</dbReference>
<dbReference type="CDD" id="cd00756">
    <property type="entry name" value="MoaE"/>
    <property type="match status" value="1"/>
</dbReference>
<keyword evidence="5" id="KW-0501">Molybdenum cofactor biosynthesis</keyword>
<comment type="subunit">
    <text evidence="6">Heterotetramer of 2 MoaD subunits and 2 MoaE subunits. Also stable as homodimer. The enzyme changes between these two forms during catalysis.</text>
</comment>
<evidence type="ECO:0000256" key="6">
    <source>
        <dbReference type="ARBA" id="ARBA00026066"/>
    </source>
</evidence>
<evidence type="ECO:0000256" key="11">
    <source>
        <dbReference type="ARBA" id="ARBA00049878"/>
    </source>
</evidence>
<evidence type="ECO:0000256" key="4">
    <source>
        <dbReference type="ARBA" id="ARBA00013858"/>
    </source>
</evidence>
<evidence type="ECO:0000256" key="5">
    <source>
        <dbReference type="ARBA" id="ARBA00023150"/>
    </source>
</evidence>